<dbReference type="Pfam" id="PF00173">
    <property type="entry name" value="Cyt-b5"/>
    <property type="match status" value="1"/>
</dbReference>
<dbReference type="PROSITE" id="PS50255">
    <property type="entry name" value="CYTOCHROME_B5_2"/>
    <property type="match status" value="1"/>
</dbReference>
<dbReference type="PROSITE" id="PS00191">
    <property type="entry name" value="CYTOCHROME_B5_1"/>
    <property type="match status" value="1"/>
</dbReference>
<evidence type="ECO:0000256" key="6">
    <source>
        <dbReference type="ARBA" id="ARBA00022505"/>
    </source>
</evidence>
<sequence length="586" mass="64730">MYLKTFLLRNVIKQCKVKYFAPVITHSYDRNEHTRHQWNCKKNATIGLLGSVLIGSAVKDKQKVNNETKESVLEAGEKQPGLPTYTADEVSKHDNKDSFWVTYRHGVYDVTSFLPSHPGGEQILNAAGLSVEPFWNVYGMHKTEEVYKLLESYRIGNLHDDDVLDHSDDELWAKEPYRDKRLIIKTAKPFNAETPPELLVENFYTPNELFFVRQHMPVPDIDPNTHKLKVTIVGDTDNVKEFSLEDLSMFPTETLDAALMCAGNRRTEMNKPVAEIGRADIIIIVIVSEQVRPVKGLGWAAGAISNARWRGAALRDVLLHCGLDPRRADLDDLHVILTGADIDATGENFSTSIPLRTALDANARVLLATEMNGAPLPRDHGAPLRAIVPGAPAVRSVKWLQSITVSRSESSSHWHQRDYRSFNASTTWESADFPAAPPVYSLPVTAAACAPAHGDAVCAPGGRLEVRGESRGGGECSCTGQKRHTNAGYAYSGGGARVLRVDVSADRGRSWRAAALAPAPAAGAPHYAWALWRVALPVPPDATEVEIWVKATDSNFNTQPENFDDIWNIRGILANAYHKIKVNIKQ</sequence>
<dbReference type="Pfam" id="PF03404">
    <property type="entry name" value="Mo-co_dimer"/>
    <property type="match status" value="1"/>
</dbReference>
<protein>
    <recommendedName>
        <fullName evidence="5">sulfite oxidase</fullName>
        <ecNumber evidence="5">1.8.3.1</ecNumber>
    </recommendedName>
</protein>
<dbReference type="GO" id="GO:0020037">
    <property type="term" value="F:heme binding"/>
    <property type="evidence" value="ECO:0007669"/>
    <property type="project" value="InterPro"/>
</dbReference>
<evidence type="ECO:0000256" key="9">
    <source>
        <dbReference type="ARBA" id="ARBA00023002"/>
    </source>
</evidence>
<keyword evidence="14" id="KW-1185">Reference proteome</keyword>
<dbReference type="InterPro" id="IPR022407">
    <property type="entry name" value="OxRdtase_Mopterin_BS"/>
</dbReference>
<dbReference type="GO" id="GO:0030151">
    <property type="term" value="F:molybdenum ion binding"/>
    <property type="evidence" value="ECO:0007669"/>
    <property type="project" value="InterPro"/>
</dbReference>
<reference evidence="13" key="1">
    <citation type="submission" date="2021-12" db="EMBL/GenBank/DDBJ databases">
        <authorList>
            <person name="Martin H S."/>
        </authorList>
    </citation>
    <scope>NUCLEOTIDE SEQUENCE</scope>
</reference>
<name>A0A8J9UZN7_9NEOP</name>
<evidence type="ECO:0000256" key="1">
    <source>
        <dbReference type="ARBA" id="ARBA00001924"/>
    </source>
</evidence>
<evidence type="ECO:0000256" key="4">
    <source>
        <dbReference type="ARBA" id="ARBA00011738"/>
    </source>
</evidence>
<dbReference type="SUPFAM" id="SSF56524">
    <property type="entry name" value="Oxidoreductase molybdopterin-binding domain"/>
    <property type="match status" value="1"/>
</dbReference>
<keyword evidence="7" id="KW-0349">Heme</keyword>
<dbReference type="GO" id="GO:0006790">
    <property type="term" value="P:sulfur compound metabolic process"/>
    <property type="evidence" value="ECO:0007669"/>
    <property type="project" value="UniProtKB-UniPathway"/>
</dbReference>
<comment type="pathway">
    <text evidence="2">Sulfur metabolism.</text>
</comment>
<dbReference type="Pfam" id="PF00174">
    <property type="entry name" value="Oxidored_molyb"/>
    <property type="match status" value="1"/>
</dbReference>
<dbReference type="AlphaFoldDB" id="A0A8J9UZN7"/>
<dbReference type="EMBL" id="OV170226">
    <property type="protein sequence ID" value="CAH0727684.1"/>
    <property type="molecule type" value="Genomic_DNA"/>
</dbReference>
<organism evidence="13 14">
    <name type="scientific">Brenthis ino</name>
    <name type="common">lesser marbled fritillary</name>
    <dbReference type="NCBI Taxonomy" id="405034"/>
    <lineage>
        <taxon>Eukaryota</taxon>
        <taxon>Metazoa</taxon>
        <taxon>Ecdysozoa</taxon>
        <taxon>Arthropoda</taxon>
        <taxon>Hexapoda</taxon>
        <taxon>Insecta</taxon>
        <taxon>Pterygota</taxon>
        <taxon>Neoptera</taxon>
        <taxon>Endopterygota</taxon>
        <taxon>Lepidoptera</taxon>
        <taxon>Glossata</taxon>
        <taxon>Ditrysia</taxon>
        <taxon>Papilionoidea</taxon>
        <taxon>Nymphalidae</taxon>
        <taxon>Heliconiinae</taxon>
        <taxon>Argynnini</taxon>
        <taxon>Brenthis</taxon>
    </lineage>
</organism>
<comment type="subunit">
    <text evidence="4">Homodimer.</text>
</comment>
<keyword evidence="6" id="KW-0500">Molybdenum</keyword>
<keyword evidence="9" id="KW-0560">Oxidoreductase</keyword>
<dbReference type="Gene3D" id="2.60.40.650">
    <property type="match status" value="1"/>
</dbReference>
<feature type="non-terminal residue" evidence="13">
    <location>
        <position position="586"/>
    </location>
</feature>
<feature type="domain" description="Cytochrome b5 heme-binding" evidence="12">
    <location>
        <begin position="82"/>
        <end position="159"/>
    </location>
</feature>
<dbReference type="PANTHER" id="PTHR19372:SF7">
    <property type="entry name" value="SULFITE OXIDASE, MITOCHONDRIAL"/>
    <property type="match status" value="1"/>
</dbReference>
<evidence type="ECO:0000256" key="5">
    <source>
        <dbReference type="ARBA" id="ARBA00012505"/>
    </source>
</evidence>
<dbReference type="InterPro" id="IPR005066">
    <property type="entry name" value="MoCF_OxRdtse_dimer"/>
</dbReference>
<dbReference type="OrthoDB" id="10051395at2759"/>
<dbReference type="PANTHER" id="PTHR19372">
    <property type="entry name" value="SULFITE REDUCTASE"/>
    <property type="match status" value="1"/>
</dbReference>
<dbReference type="UniPathway" id="UPA00096"/>
<dbReference type="InterPro" id="IPR018506">
    <property type="entry name" value="Cyt_B5_heme-BS"/>
</dbReference>
<proteinExistence type="predicted"/>
<dbReference type="PRINTS" id="PR00407">
    <property type="entry name" value="EUMOPTERIN"/>
</dbReference>
<accession>A0A8J9UZN7</accession>
<dbReference type="GO" id="GO:0043546">
    <property type="term" value="F:molybdopterin cofactor binding"/>
    <property type="evidence" value="ECO:0007669"/>
    <property type="project" value="InterPro"/>
</dbReference>
<dbReference type="InterPro" id="IPR000572">
    <property type="entry name" value="OxRdtase_Mopterin-bd_dom"/>
</dbReference>
<evidence type="ECO:0000313" key="14">
    <source>
        <dbReference type="Proteomes" id="UP000838878"/>
    </source>
</evidence>
<comment type="cofactor">
    <cofactor evidence="1">
        <name>Mo-molybdopterin</name>
        <dbReference type="ChEBI" id="CHEBI:71302"/>
    </cofactor>
</comment>
<evidence type="ECO:0000256" key="3">
    <source>
        <dbReference type="ARBA" id="ARBA00004971"/>
    </source>
</evidence>
<dbReference type="InterPro" id="IPR036400">
    <property type="entry name" value="Cyt_B5-like_heme/steroid_sf"/>
</dbReference>
<feature type="region of interest" description="Disordered" evidence="11">
    <location>
        <begin position="65"/>
        <end position="84"/>
    </location>
</feature>
<keyword evidence="10" id="KW-0408">Iron</keyword>
<gene>
    <name evidence="13" type="ORF">BINO364_LOCUS12991</name>
</gene>
<dbReference type="PROSITE" id="PS00559">
    <property type="entry name" value="MOLYBDOPTERIN_EUK"/>
    <property type="match status" value="1"/>
</dbReference>
<evidence type="ECO:0000256" key="11">
    <source>
        <dbReference type="SAM" id="MobiDB-lite"/>
    </source>
</evidence>
<feature type="compositionally biased region" description="Basic and acidic residues" evidence="11">
    <location>
        <begin position="65"/>
        <end position="77"/>
    </location>
</feature>
<dbReference type="InterPro" id="IPR014756">
    <property type="entry name" value="Ig_E-set"/>
</dbReference>
<dbReference type="InterPro" id="IPR036374">
    <property type="entry name" value="OxRdtase_Mopterin-bd_sf"/>
</dbReference>
<evidence type="ECO:0000256" key="7">
    <source>
        <dbReference type="ARBA" id="ARBA00022617"/>
    </source>
</evidence>
<dbReference type="EC" id="1.8.3.1" evidence="5"/>
<dbReference type="SMART" id="SM01117">
    <property type="entry name" value="Cyt-b5"/>
    <property type="match status" value="1"/>
</dbReference>
<dbReference type="Gene3D" id="3.90.420.10">
    <property type="entry name" value="Oxidoreductase, molybdopterin-binding domain"/>
    <property type="match status" value="1"/>
</dbReference>
<dbReference type="Proteomes" id="UP000838878">
    <property type="component" value="Chromosome 6"/>
</dbReference>
<dbReference type="Gene3D" id="3.10.120.10">
    <property type="entry name" value="Cytochrome b5-like heme/steroid binding domain"/>
    <property type="match status" value="1"/>
</dbReference>
<comment type="pathway">
    <text evidence="3">Energy metabolism; sulfur metabolism.</text>
</comment>
<evidence type="ECO:0000256" key="8">
    <source>
        <dbReference type="ARBA" id="ARBA00022723"/>
    </source>
</evidence>
<dbReference type="InterPro" id="IPR008335">
    <property type="entry name" value="Mopterin_OxRdtase_euk"/>
</dbReference>
<evidence type="ECO:0000259" key="12">
    <source>
        <dbReference type="PROSITE" id="PS50255"/>
    </source>
</evidence>
<dbReference type="SUPFAM" id="SSF55856">
    <property type="entry name" value="Cytochrome b5-like heme/steroid binding domain"/>
    <property type="match status" value="1"/>
</dbReference>
<dbReference type="SUPFAM" id="SSF81296">
    <property type="entry name" value="E set domains"/>
    <property type="match status" value="1"/>
</dbReference>
<evidence type="ECO:0000256" key="10">
    <source>
        <dbReference type="ARBA" id="ARBA00023004"/>
    </source>
</evidence>
<dbReference type="InterPro" id="IPR001199">
    <property type="entry name" value="Cyt_B5-like_heme/steroid-bd"/>
</dbReference>
<evidence type="ECO:0000256" key="2">
    <source>
        <dbReference type="ARBA" id="ARBA00004678"/>
    </source>
</evidence>
<dbReference type="GO" id="GO:0008482">
    <property type="term" value="F:sulfite oxidase activity"/>
    <property type="evidence" value="ECO:0007669"/>
    <property type="project" value="UniProtKB-EC"/>
</dbReference>
<evidence type="ECO:0000313" key="13">
    <source>
        <dbReference type="EMBL" id="CAH0727684.1"/>
    </source>
</evidence>
<dbReference type="FunFam" id="3.10.120.10:FF:000007">
    <property type="entry name" value="Sulfite oxidase, mitochondrial"/>
    <property type="match status" value="1"/>
</dbReference>
<dbReference type="GO" id="GO:0005739">
    <property type="term" value="C:mitochondrion"/>
    <property type="evidence" value="ECO:0007669"/>
    <property type="project" value="TreeGrafter"/>
</dbReference>
<keyword evidence="8" id="KW-0479">Metal-binding</keyword>